<evidence type="ECO:0000256" key="5">
    <source>
        <dbReference type="ARBA" id="ARBA00062515"/>
    </source>
</evidence>
<dbReference type="GO" id="GO:0030973">
    <property type="term" value="F:molybdate ion binding"/>
    <property type="evidence" value="ECO:0007669"/>
    <property type="project" value="InterPro"/>
</dbReference>
<protein>
    <submittedName>
        <fullName evidence="8">Molybdate ABC transporter substrate-binding protein</fullName>
    </submittedName>
</protein>
<dbReference type="Proteomes" id="UP000030017">
    <property type="component" value="Unassembled WGS sequence"/>
</dbReference>
<organism evidence="8 9">
    <name type="scientific">Lysobacter concretionis Ko07 = DSM 16239</name>
    <dbReference type="NCBI Taxonomy" id="1122185"/>
    <lineage>
        <taxon>Bacteria</taxon>
        <taxon>Pseudomonadati</taxon>
        <taxon>Pseudomonadota</taxon>
        <taxon>Gammaproteobacteria</taxon>
        <taxon>Lysobacterales</taxon>
        <taxon>Lysobacteraceae</taxon>
        <taxon>Novilysobacter</taxon>
    </lineage>
</organism>
<dbReference type="Pfam" id="PF13531">
    <property type="entry name" value="SBP_bac_11"/>
    <property type="match status" value="1"/>
</dbReference>
<dbReference type="InterPro" id="IPR005950">
    <property type="entry name" value="ModA"/>
</dbReference>
<dbReference type="InterPro" id="IPR044084">
    <property type="entry name" value="AvModA-like_subst-bd"/>
</dbReference>
<feature type="chain" id="PRO_5001962347" evidence="7">
    <location>
        <begin position="24"/>
        <end position="250"/>
    </location>
</feature>
<sequence length="250" mass="26891">MTRRGLISLLLATLLLAVSPARAGQARIAVASNFGEVARLLADDYSRRSGHAIQVSTASTGKLYAQIGHGAPFDILLSADDTTPLKLVREGLAIEASLYDYATGRLVLWSRRPELVRDGEALLRAGTFNKLAIANPELAPYGAAARELLTRLGRWDALQPKLVLGENVGQAMQFAFTANADVGLLPRSLAMEAEKKVGGSSWLVPQEQYRPIVQSAVLLSRARDNAAAVGFLQYLRGDAARAVIRAHGYD</sequence>
<evidence type="ECO:0000313" key="9">
    <source>
        <dbReference type="Proteomes" id="UP000030017"/>
    </source>
</evidence>
<feature type="binding site" evidence="6">
    <location>
        <position position="168"/>
    </location>
    <ligand>
        <name>molybdate</name>
        <dbReference type="ChEBI" id="CHEBI:36264"/>
    </ligand>
</feature>
<evidence type="ECO:0000256" key="7">
    <source>
        <dbReference type="SAM" id="SignalP"/>
    </source>
</evidence>
<dbReference type="STRING" id="1122185.N792_04010"/>
<evidence type="ECO:0000256" key="1">
    <source>
        <dbReference type="ARBA" id="ARBA00009175"/>
    </source>
</evidence>
<evidence type="ECO:0000256" key="3">
    <source>
        <dbReference type="ARBA" id="ARBA00022723"/>
    </source>
</evidence>
<keyword evidence="2 6" id="KW-0500">Molybdenum</keyword>
<keyword evidence="3 6" id="KW-0479">Metal-binding</keyword>
<evidence type="ECO:0000313" key="8">
    <source>
        <dbReference type="EMBL" id="KGM52284.1"/>
    </source>
</evidence>
<dbReference type="PANTHER" id="PTHR30632:SF14">
    <property type="entry name" value="TUNGSTATE_MOLYBDATE_CHROMATE-BINDING PROTEIN MODA"/>
    <property type="match status" value="1"/>
</dbReference>
<keyword evidence="4 7" id="KW-0732">Signal</keyword>
<dbReference type="eggNOG" id="COG0725">
    <property type="taxonomic scope" value="Bacteria"/>
</dbReference>
<dbReference type="GO" id="GO:0015689">
    <property type="term" value="P:molybdate ion transport"/>
    <property type="evidence" value="ECO:0007669"/>
    <property type="project" value="InterPro"/>
</dbReference>
<evidence type="ECO:0000256" key="4">
    <source>
        <dbReference type="ARBA" id="ARBA00022729"/>
    </source>
</evidence>
<reference evidence="8 9" key="1">
    <citation type="submission" date="2013-08" db="EMBL/GenBank/DDBJ databases">
        <title>Genome sequencing of Lysobacter.</title>
        <authorList>
            <person name="Zhang S."/>
            <person name="Wang G."/>
        </authorList>
    </citation>
    <scope>NUCLEOTIDE SEQUENCE [LARGE SCALE GENOMIC DNA]</scope>
    <source>
        <strain evidence="8 9">Ko07</strain>
    </source>
</reference>
<dbReference type="GO" id="GO:1901359">
    <property type="term" value="F:tungstate binding"/>
    <property type="evidence" value="ECO:0007669"/>
    <property type="project" value="UniProtKB-ARBA"/>
</dbReference>
<comment type="caution">
    <text evidence="8">The sequence shown here is derived from an EMBL/GenBank/DDBJ whole genome shotgun (WGS) entry which is preliminary data.</text>
</comment>
<dbReference type="SUPFAM" id="SSF53850">
    <property type="entry name" value="Periplasmic binding protein-like II"/>
    <property type="match status" value="1"/>
</dbReference>
<dbReference type="CDD" id="cd13539">
    <property type="entry name" value="PBP2_AvModA"/>
    <property type="match status" value="1"/>
</dbReference>
<gene>
    <name evidence="8" type="ORF">N792_04010</name>
</gene>
<proteinExistence type="inferred from homology"/>
<dbReference type="EMBL" id="AVPS01000003">
    <property type="protein sequence ID" value="KGM52284.1"/>
    <property type="molecule type" value="Genomic_DNA"/>
</dbReference>
<feature type="binding site" evidence="6">
    <location>
        <position position="60"/>
    </location>
    <ligand>
        <name>molybdate</name>
        <dbReference type="ChEBI" id="CHEBI:36264"/>
    </ligand>
</feature>
<dbReference type="RefSeq" id="WP_036192553.1">
    <property type="nucleotide sequence ID" value="NZ_AVPS01000003.1"/>
</dbReference>
<evidence type="ECO:0000256" key="2">
    <source>
        <dbReference type="ARBA" id="ARBA00022505"/>
    </source>
</evidence>
<dbReference type="PIRSF" id="PIRSF004846">
    <property type="entry name" value="ModA"/>
    <property type="match status" value="1"/>
</dbReference>
<comment type="similarity">
    <text evidence="1">Belongs to the bacterial solute-binding protein ModA family.</text>
</comment>
<dbReference type="PANTHER" id="PTHR30632">
    <property type="entry name" value="MOLYBDATE-BINDING PERIPLASMIC PROTEIN"/>
    <property type="match status" value="1"/>
</dbReference>
<dbReference type="InterPro" id="IPR050682">
    <property type="entry name" value="ModA/WtpA"/>
</dbReference>
<dbReference type="FunFam" id="3.40.190.10:FF:000035">
    <property type="entry name" value="Molybdate ABC transporter substrate-binding protein"/>
    <property type="match status" value="1"/>
</dbReference>
<dbReference type="Gene3D" id="3.40.190.10">
    <property type="entry name" value="Periplasmic binding protein-like II"/>
    <property type="match status" value="2"/>
</dbReference>
<dbReference type="NCBIfam" id="TIGR01256">
    <property type="entry name" value="modA"/>
    <property type="match status" value="1"/>
</dbReference>
<dbReference type="OrthoDB" id="9785015at2"/>
<evidence type="ECO:0000256" key="6">
    <source>
        <dbReference type="PIRSR" id="PIRSR004846-1"/>
    </source>
</evidence>
<keyword evidence="9" id="KW-1185">Reference proteome</keyword>
<dbReference type="AlphaFoldDB" id="A0A0A0EPD9"/>
<name>A0A0A0EPD9_9GAMM</name>
<comment type="subunit">
    <text evidence="5">The complex is composed of two ATP-binding proteins (ModC), two transmembrane proteins (ModB) and a solute-binding protein (ModA).</text>
</comment>
<feature type="signal peptide" evidence="7">
    <location>
        <begin position="1"/>
        <end position="23"/>
    </location>
</feature>
<dbReference type="GO" id="GO:0046872">
    <property type="term" value="F:metal ion binding"/>
    <property type="evidence" value="ECO:0007669"/>
    <property type="project" value="UniProtKB-KW"/>
</dbReference>
<accession>A0A0A0EPD9</accession>